<dbReference type="Gene3D" id="1.10.287.1490">
    <property type="match status" value="1"/>
</dbReference>
<feature type="compositionally biased region" description="Polar residues" evidence="15">
    <location>
        <begin position="40"/>
        <end position="52"/>
    </location>
</feature>
<evidence type="ECO:0000256" key="12">
    <source>
        <dbReference type="ARBA" id="ARBA00093371"/>
    </source>
</evidence>
<reference evidence="17 18" key="1">
    <citation type="journal article" date="2023" name="Insect Mol. Biol.">
        <title>Genome sequencing provides insights into the evolution of gene families encoding plant cell wall-degrading enzymes in longhorned beetles.</title>
        <authorList>
            <person name="Shin N.R."/>
            <person name="Okamura Y."/>
            <person name="Kirsch R."/>
            <person name="Pauchet Y."/>
        </authorList>
    </citation>
    <scope>NUCLEOTIDE SEQUENCE [LARGE SCALE GENOMIC DNA]</scope>
    <source>
        <strain evidence="17">EAD_L_NR</strain>
    </source>
</reference>
<keyword evidence="9" id="KW-0968">Cytoplasmic vesicle</keyword>
<dbReference type="SMART" id="SM00755">
    <property type="entry name" value="Grip"/>
    <property type="match status" value="1"/>
</dbReference>
<comment type="subunit">
    <text evidence="13">Interacts with RAB6A. Directly interacts with TBC1D23. Interacts with FAM91A1; this interaction may be mediated by TBC1D23. Interacts with ARL1; this interaction recruits Golgin-97/GOLGA1 onto the Golgi apparatus.</text>
</comment>
<dbReference type="InterPro" id="IPR051952">
    <property type="entry name" value="Golgi-autophagy_related"/>
</dbReference>
<dbReference type="GO" id="GO:0005802">
    <property type="term" value="C:trans-Golgi network"/>
    <property type="evidence" value="ECO:0007669"/>
    <property type="project" value="UniProtKB-ARBA"/>
</dbReference>
<sequence>MFASLKNKIREETGSDLSKLTAKITSSTVQKIDSLRGKSHQGSTSSLNSIVSSDGFKEDGPIEPEEFRRRLSKLEFEFARKLEQKEQEWREIVSEKDRRLQSLEREKDEAYRQISNLKESLKITEEYKQRILERQENNEQLEGLQIQELSKVKHLVLLRDQELAEKNTALKDTNVQLEKLRSELSRLRRQEELLSDVQDDLEALRHSSSRDLAHLATELARSEQERKHLSDLVVILRQSASDESSVDEKVVSERRLLEQRLEEAHLHLADIKTSWSDKIASLETQVGRLSRQAAEEGSERRRAVQEKEKLSEKVKQLEAELECIQLELNNRDTKIKRLTQDVNELSFELKALRTENEEEIAFLRTELDNAKTELKVVRKNLDNAESELDKTEDECSKLKLSVDSEHLTNSSLRQVITKLEKELGEERSNSLNVQKTLSRVTVEKNTALLRNAEISQQMELVKQEMRRQEGDMNDLLGKMTLLEEENSKLKESTLIQQKLTKNIAELEDQISEKNKNIKMLQLRLADMKKTLQQELRTPGNPNYHSDLMDTNTAAVLTPSQISTKNFPSVVRRDEEDVNFKYLKHVVIRFLTSREYEAQHLIKAISTLLKFTAEEEKLIQDTLEWKKSWFGSKPKLTSQKPKNYPHS</sequence>
<comment type="caution">
    <text evidence="17">The sequence shown here is derived from an EMBL/GenBank/DDBJ whole genome shotgun (WGS) entry which is preliminary data.</text>
</comment>
<name>A0AAV8W309_9CUCU</name>
<evidence type="ECO:0000313" key="18">
    <source>
        <dbReference type="Proteomes" id="UP001159042"/>
    </source>
</evidence>
<keyword evidence="8" id="KW-0472">Membrane</keyword>
<evidence type="ECO:0000256" key="2">
    <source>
        <dbReference type="ARBA" id="ARBA00004218"/>
    </source>
</evidence>
<feature type="region of interest" description="Disordered" evidence="15">
    <location>
        <begin position="32"/>
        <end position="59"/>
    </location>
</feature>
<feature type="domain" description="GRIP" evidence="16">
    <location>
        <begin position="572"/>
        <end position="621"/>
    </location>
</feature>
<gene>
    <name evidence="17" type="ORF">NQ315_015827</name>
</gene>
<protein>
    <recommendedName>
        <fullName evidence="10">Golgin subfamily A member 1</fullName>
    </recommendedName>
    <alternativeName>
        <fullName evidence="11">Golgin-97</fullName>
    </alternativeName>
</protein>
<evidence type="ECO:0000313" key="17">
    <source>
        <dbReference type="EMBL" id="KAJ8921031.1"/>
    </source>
</evidence>
<evidence type="ECO:0000259" key="16">
    <source>
        <dbReference type="PROSITE" id="PS50913"/>
    </source>
</evidence>
<keyword evidence="18" id="KW-1185">Reference proteome</keyword>
<dbReference type="Gene3D" id="1.10.220.60">
    <property type="entry name" value="GRIP domain"/>
    <property type="match status" value="1"/>
</dbReference>
<dbReference type="PANTHER" id="PTHR23157:SF24">
    <property type="entry name" value="GOLGIN SUBFAMILY A MEMBER 1"/>
    <property type="match status" value="1"/>
</dbReference>
<keyword evidence="6" id="KW-0333">Golgi apparatus</keyword>
<evidence type="ECO:0000256" key="10">
    <source>
        <dbReference type="ARBA" id="ARBA00070165"/>
    </source>
</evidence>
<keyword evidence="4" id="KW-0597">Phosphoprotein</keyword>
<dbReference type="FunFam" id="1.10.220.60:FF:000002">
    <property type="entry name" value="Golgin subfamily A member 1"/>
    <property type="match status" value="1"/>
</dbReference>
<feature type="coiled-coil region" evidence="14">
    <location>
        <begin position="79"/>
        <end position="232"/>
    </location>
</feature>
<comment type="subcellular location">
    <subcellularLocation>
        <location evidence="2">Cytoplasmic vesicle</location>
        <location evidence="2">Secretory vesicle</location>
        <location evidence="2">Acrosome</location>
    </subcellularLocation>
    <subcellularLocation>
        <location evidence="3">Golgi apparatus membrane</location>
        <topology evidence="3">Peripheral membrane protein</topology>
    </subcellularLocation>
    <subcellularLocation>
        <location evidence="1">Golgi apparatus</location>
        <location evidence="1">trans-Golgi network membrane</location>
    </subcellularLocation>
</comment>
<accession>A0AAV8W309</accession>
<evidence type="ECO:0000256" key="8">
    <source>
        <dbReference type="ARBA" id="ARBA00023136"/>
    </source>
</evidence>
<evidence type="ECO:0000256" key="13">
    <source>
        <dbReference type="ARBA" id="ARBA00093537"/>
    </source>
</evidence>
<dbReference type="EMBL" id="JANEYG010000012">
    <property type="protein sequence ID" value="KAJ8921031.1"/>
    <property type="molecule type" value="Genomic_DNA"/>
</dbReference>
<dbReference type="PROSITE" id="PS50913">
    <property type="entry name" value="GRIP"/>
    <property type="match status" value="1"/>
</dbReference>
<evidence type="ECO:0000256" key="5">
    <source>
        <dbReference type="ARBA" id="ARBA00022765"/>
    </source>
</evidence>
<feature type="coiled-coil region" evidence="14">
    <location>
        <begin position="293"/>
        <end position="537"/>
    </location>
</feature>
<evidence type="ECO:0000256" key="14">
    <source>
        <dbReference type="SAM" id="Coils"/>
    </source>
</evidence>
<keyword evidence="5" id="KW-0013">ADP-ribosylation</keyword>
<evidence type="ECO:0000256" key="6">
    <source>
        <dbReference type="ARBA" id="ARBA00023034"/>
    </source>
</evidence>
<dbReference type="GO" id="GO:0001669">
    <property type="term" value="C:acrosomal vesicle"/>
    <property type="evidence" value="ECO:0007669"/>
    <property type="project" value="UniProtKB-SubCell"/>
</dbReference>
<evidence type="ECO:0000256" key="11">
    <source>
        <dbReference type="ARBA" id="ARBA00078935"/>
    </source>
</evidence>
<dbReference type="InterPro" id="IPR000237">
    <property type="entry name" value="GRIP_dom"/>
</dbReference>
<dbReference type="GO" id="GO:0000139">
    <property type="term" value="C:Golgi membrane"/>
    <property type="evidence" value="ECO:0007669"/>
    <property type="project" value="UniProtKB-SubCell"/>
</dbReference>
<evidence type="ECO:0000256" key="15">
    <source>
        <dbReference type="SAM" id="MobiDB-lite"/>
    </source>
</evidence>
<evidence type="ECO:0000256" key="3">
    <source>
        <dbReference type="ARBA" id="ARBA00004395"/>
    </source>
</evidence>
<comment type="function">
    <text evidence="12">Involved in vesicular trafficking at the Golgi apparatus level. Involved in endosome-to-Golgi trafficking. Mechanistically, captures transport vesicles arriving from endosomes via the protein TBC1D23. Recognized vesicles are then tethered to the trans-Golgi before subsequent SNARE engagement and vesicle fusion. Selectively regulates E-cadherin transport from the trans-Golgi network in tubulovesicular carriers.</text>
</comment>
<proteinExistence type="predicted"/>
<organism evidence="17 18">
    <name type="scientific">Exocentrus adspersus</name>
    <dbReference type="NCBI Taxonomy" id="1586481"/>
    <lineage>
        <taxon>Eukaryota</taxon>
        <taxon>Metazoa</taxon>
        <taxon>Ecdysozoa</taxon>
        <taxon>Arthropoda</taxon>
        <taxon>Hexapoda</taxon>
        <taxon>Insecta</taxon>
        <taxon>Pterygota</taxon>
        <taxon>Neoptera</taxon>
        <taxon>Endopterygota</taxon>
        <taxon>Coleoptera</taxon>
        <taxon>Polyphaga</taxon>
        <taxon>Cucujiformia</taxon>
        <taxon>Chrysomeloidea</taxon>
        <taxon>Cerambycidae</taxon>
        <taxon>Lamiinae</taxon>
        <taxon>Acanthocinini</taxon>
        <taxon>Exocentrus</taxon>
    </lineage>
</organism>
<evidence type="ECO:0000256" key="7">
    <source>
        <dbReference type="ARBA" id="ARBA00023054"/>
    </source>
</evidence>
<dbReference type="PANTHER" id="PTHR23157">
    <property type="entry name" value="GRIP AND COILED-COIL DOMAIN-CONTAINING PROTEIN 1"/>
    <property type="match status" value="1"/>
</dbReference>
<dbReference type="AlphaFoldDB" id="A0AAV8W309"/>
<dbReference type="Pfam" id="PF01465">
    <property type="entry name" value="GRIP"/>
    <property type="match status" value="1"/>
</dbReference>
<evidence type="ECO:0000256" key="1">
    <source>
        <dbReference type="ARBA" id="ARBA00004198"/>
    </source>
</evidence>
<evidence type="ECO:0000256" key="4">
    <source>
        <dbReference type="ARBA" id="ARBA00022553"/>
    </source>
</evidence>
<dbReference type="Proteomes" id="UP001159042">
    <property type="component" value="Unassembled WGS sequence"/>
</dbReference>
<keyword evidence="7 14" id="KW-0175">Coiled coil</keyword>
<evidence type="ECO:0000256" key="9">
    <source>
        <dbReference type="ARBA" id="ARBA00023329"/>
    </source>
</evidence>